<dbReference type="EnsemblPlants" id="OPUNC09G04150.1">
    <property type="protein sequence ID" value="OPUNC09G04150.1"/>
    <property type="gene ID" value="OPUNC09G04150"/>
</dbReference>
<keyword evidence="4" id="KW-1185">Reference proteome</keyword>
<dbReference type="AlphaFoldDB" id="A0A0E0LZJ9"/>
<proteinExistence type="predicted"/>
<evidence type="ECO:0000256" key="1">
    <source>
        <dbReference type="SAM" id="MobiDB-lite"/>
    </source>
</evidence>
<sequence>MTPCELHTPARNITIMVVTAGYAKVAVDRVVKEFRQLTVDIPGGEGETTLSEVEHGFILWRERYIVIPGAPPRLPSPPRAIISPLRSPDRESAPRQITDTVSAFTVSATTVSASTSSKEESQQSNSHTTEATIRDDYIGKHRSGKGRGEDVFL</sequence>
<dbReference type="InterPro" id="IPR058352">
    <property type="entry name" value="DUF8039"/>
</dbReference>
<feature type="region of interest" description="Disordered" evidence="1">
    <location>
        <begin position="109"/>
        <end position="153"/>
    </location>
</feature>
<evidence type="ECO:0000313" key="3">
    <source>
        <dbReference type="EnsemblPlants" id="OPUNC09G04150.1"/>
    </source>
</evidence>
<feature type="region of interest" description="Disordered" evidence="1">
    <location>
        <begin position="75"/>
        <end position="95"/>
    </location>
</feature>
<dbReference type="Proteomes" id="UP000026962">
    <property type="component" value="Chromosome 9"/>
</dbReference>
<feature type="compositionally biased region" description="Polar residues" evidence="1">
    <location>
        <begin position="122"/>
        <end position="131"/>
    </location>
</feature>
<evidence type="ECO:0000259" key="2">
    <source>
        <dbReference type="Pfam" id="PF26133"/>
    </source>
</evidence>
<reference evidence="3" key="2">
    <citation type="submission" date="2018-05" db="EMBL/GenBank/DDBJ databases">
        <title>OpunRS2 (Oryza punctata Reference Sequence Version 2).</title>
        <authorList>
            <person name="Zhang J."/>
            <person name="Kudrna D."/>
            <person name="Lee S."/>
            <person name="Talag J."/>
            <person name="Welchert J."/>
            <person name="Wing R.A."/>
        </authorList>
    </citation>
    <scope>NUCLEOTIDE SEQUENCE [LARGE SCALE GENOMIC DNA]</scope>
</reference>
<evidence type="ECO:0000313" key="4">
    <source>
        <dbReference type="Proteomes" id="UP000026962"/>
    </source>
</evidence>
<accession>A0A0E0LZJ9</accession>
<dbReference type="HOGENOM" id="CLU_1716221_0_0_1"/>
<protein>
    <recommendedName>
        <fullName evidence="2">DUF8039 domain-containing protein</fullName>
    </recommendedName>
</protein>
<name>A0A0E0LZJ9_ORYPU</name>
<organism evidence="3">
    <name type="scientific">Oryza punctata</name>
    <name type="common">Red rice</name>
    <dbReference type="NCBI Taxonomy" id="4537"/>
    <lineage>
        <taxon>Eukaryota</taxon>
        <taxon>Viridiplantae</taxon>
        <taxon>Streptophyta</taxon>
        <taxon>Embryophyta</taxon>
        <taxon>Tracheophyta</taxon>
        <taxon>Spermatophyta</taxon>
        <taxon>Magnoliopsida</taxon>
        <taxon>Liliopsida</taxon>
        <taxon>Poales</taxon>
        <taxon>Poaceae</taxon>
        <taxon>BOP clade</taxon>
        <taxon>Oryzoideae</taxon>
        <taxon>Oryzeae</taxon>
        <taxon>Oryzinae</taxon>
        <taxon>Oryza</taxon>
    </lineage>
</organism>
<reference evidence="3" key="1">
    <citation type="submission" date="2015-04" db="UniProtKB">
        <authorList>
            <consortium name="EnsemblPlants"/>
        </authorList>
    </citation>
    <scope>IDENTIFICATION</scope>
</reference>
<dbReference type="Pfam" id="PF26133">
    <property type="entry name" value="DUF8039"/>
    <property type="match status" value="1"/>
</dbReference>
<feature type="domain" description="DUF8039" evidence="2">
    <location>
        <begin position="14"/>
        <end position="67"/>
    </location>
</feature>
<dbReference type="Gramene" id="OPUNC09G04150.1">
    <property type="protein sequence ID" value="OPUNC09G04150.1"/>
    <property type="gene ID" value="OPUNC09G04150"/>
</dbReference>